<organism evidence="2 3">
    <name type="scientific">Croceibacterium selenioxidans</name>
    <dbReference type="NCBI Taxonomy" id="2838833"/>
    <lineage>
        <taxon>Bacteria</taxon>
        <taxon>Pseudomonadati</taxon>
        <taxon>Pseudomonadota</taxon>
        <taxon>Alphaproteobacteria</taxon>
        <taxon>Sphingomonadales</taxon>
        <taxon>Erythrobacteraceae</taxon>
        <taxon>Croceibacterium</taxon>
    </lineage>
</organism>
<proteinExistence type="predicted"/>
<keyword evidence="2" id="KW-0808">Transferase</keyword>
<accession>A0ABS5VZP5</accession>
<keyword evidence="2" id="KW-0328">Glycosyltransferase</keyword>
<dbReference type="EMBL" id="JAHFVK010000001">
    <property type="protein sequence ID" value="MBT2132981.1"/>
    <property type="molecule type" value="Genomic_DNA"/>
</dbReference>
<dbReference type="PANTHER" id="PTHR12526:SF630">
    <property type="entry name" value="GLYCOSYLTRANSFERASE"/>
    <property type="match status" value="1"/>
</dbReference>
<gene>
    <name evidence="2" type="ORF">KK137_01425</name>
</gene>
<feature type="domain" description="Glycosyl transferase family 1" evidence="1">
    <location>
        <begin position="32"/>
        <end position="192"/>
    </location>
</feature>
<dbReference type="Gene3D" id="3.40.50.2000">
    <property type="entry name" value="Glycogen Phosphorylase B"/>
    <property type="match status" value="2"/>
</dbReference>
<dbReference type="Pfam" id="PF00534">
    <property type="entry name" value="Glycos_transf_1"/>
    <property type="match status" value="1"/>
</dbReference>
<dbReference type="Proteomes" id="UP000811255">
    <property type="component" value="Unassembled WGS sequence"/>
</dbReference>
<protein>
    <submittedName>
        <fullName evidence="2">Glycosyltransferase</fullName>
        <ecNumber evidence="2">2.4.-.-</ecNumber>
    </submittedName>
</protein>
<dbReference type="PANTHER" id="PTHR12526">
    <property type="entry name" value="GLYCOSYLTRANSFERASE"/>
    <property type="match status" value="1"/>
</dbReference>
<sequence>MTPHAMDFFPEKMRRRGWVIPNPVMPPVVQARAEPSDTRTVVAVGRLVRQKGFDLLLRAFARIAASHPDWNLVIWGEGEERPALEQEIARLGLEGRASLPGITAQPGGWASGADLFVMSSRYEGWGNVLLEALAAGIPSISFDCPWGPREMVKDGVNGLLVRAEEVPALAAALSKMMDDPALRERLAAEARRSAERFTPGPIVTAWEQTAEAAIARKRLRQDESQDRSLVGAAGIEPATPPV</sequence>
<name>A0ABS5VZP5_9SPHN</name>
<dbReference type="InterPro" id="IPR001296">
    <property type="entry name" value="Glyco_trans_1"/>
</dbReference>
<dbReference type="EC" id="2.4.-.-" evidence="2"/>
<evidence type="ECO:0000313" key="2">
    <source>
        <dbReference type="EMBL" id="MBT2132981.1"/>
    </source>
</evidence>
<evidence type="ECO:0000313" key="3">
    <source>
        <dbReference type="Proteomes" id="UP000811255"/>
    </source>
</evidence>
<dbReference type="GO" id="GO:0016757">
    <property type="term" value="F:glycosyltransferase activity"/>
    <property type="evidence" value="ECO:0007669"/>
    <property type="project" value="UniProtKB-KW"/>
</dbReference>
<keyword evidence="3" id="KW-1185">Reference proteome</keyword>
<reference evidence="2 3" key="1">
    <citation type="submission" date="2021-05" db="EMBL/GenBank/DDBJ databases">
        <title>Croceibacterium sp. LX-88 genome sequence.</title>
        <authorList>
            <person name="Luo X."/>
        </authorList>
    </citation>
    <scope>NUCLEOTIDE SEQUENCE [LARGE SCALE GENOMIC DNA]</scope>
    <source>
        <strain evidence="2 3">LX-88</strain>
    </source>
</reference>
<dbReference type="SUPFAM" id="SSF53756">
    <property type="entry name" value="UDP-Glycosyltransferase/glycogen phosphorylase"/>
    <property type="match status" value="1"/>
</dbReference>
<comment type="caution">
    <text evidence="2">The sequence shown here is derived from an EMBL/GenBank/DDBJ whole genome shotgun (WGS) entry which is preliminary data.</text>
</comment>
<evidence type="ECO:0000259" key="1">
    <source>
        <dbReference type="Pfam" id="PF00534"/>
    </source>
</evidence>